<keyword evidence="4" id="KW-1185">Reference proteome</keyword>
<feature type="transmembrane region" description="Helical" evidence="2">
    <location>
        <begin position="21"/>
        <end position="39"/>
    </location>
</feature>
<gene>
    <name evidence="3" type="ORF">CCH79_00015602</name>
</gene>
<evidence type="ECO:0000256" key="1">
    <source>
        <dbReference type="SAM" id="MobiDB-lite"/>
    </source>
</evidence>
<organism evidence="3 4">
    <name type="scientific">Gambusia affinis</name>
    <name type="common">Western mosquitofish</name>
    <name type="synonym">Heterandria affinis</name>
    <dbReference type="NCBI Taxonomy" id="33528"/>
    <lineage>
        <taxon>Eukaryota</taxon>
        <taxon>Metazoa</taxon>
        <taxon>Chordata</taxon>
        <taxon>Craniata</taxon>
        <taxon>Vertebrata</taxon>
        <taxon>Euteleostomi</taxon>
        <taxon>Actinopterygii</taxon>
        <taxon>Neopterygii</taxon>
        <taxon>Teleostei</taxon>
        <taxon>Neoteleostei</taxon>
        <taxon>Acanthomorphata</taxon>
        <taxon>Ovalentaria</taxon>
        <taxon>Atherinomorphae</taxon>
        <taxon>Cyprinodontiformes</taxon>
        <taxon>Poeciliidae</taxon>
        <taxon>Poeciliinae</taxon>
        <taxon>Gambusia</taxon>
    </lineage>
</organism>
<reference evidence="3 4" key="1">
    <citation type="journal article" date="2018" name="G3 (Bethesda)">
        <title>A High-Quality Reference Genome for the Invasive Mosquitofish Gambusia affinis Using a Chicago Library.</title>
        <authorList>
            <person name="Hoffberg S.L."/>
            <person name="Troendle N.J."/>
            <person name="Glenn T.C."/>
            <person name="Mahmud O."/>
            <person name="Louha S."/>
            <person name="Chalopin D."/>
            <person name="Bennetzen J.L."/>
            <person name="Mauricio R."/>
        </authorList>
    </citation>
    <scope>NUCLEOTIDE SEQUENCE [LARGE SCALE GENOMIC DNA]</scope>
    <source>
        <strain evidence="3">NE01/NJP1002.9</strain>
        <tissue evidence="3">Muscle</tissue>
    </source>
</reference>
<feature type="region of interest" description="Disordered" evidence="1">
    <location>
        <begin position="85"/>
        <end position="129"/>
    </location>
</feature>
<keyword evidence="2" id="KW-0472">Membrane</keyword>
<evidence type="ECO:0000256" key="2">
    <source>
        <dbReference type="SAM" id="Phobius"/>
    </source>
</evidence>
<comment type="caution">
    <text evidence="3">The sequence shown here is derived from an EMBL/GenBank/DDBJ whole genome shotgun (WGS) entry which is preliminary data.</text>
</comment>
<proteinExistence type="predicted"/>
<dbReference type="AlphaFoldDB" id="A0A315VG00"/>
<dbReference type="Proteomes" id="UP000250572">
    <property type="component" value="Unassembled WGS sequence"/>
</dbReference>
<evidence type="ECO:0008006" key="5">
    <source>
        <dbReference type="Google" id="ProtNLM"/>
    </source>
</evidence>
<sequence>MVETRGGTKVKASSPKTGSSSSSPAVVLLAAVVFYRFPVSRSEAKIPLWRWQRMMIFMLANTVCCIVASVLLNIVDRSQVRHRRRLADAGGTLNKTTKRSRPAEGDAEREPLTRTLEEEEQNQTNSINS</sequence>
<feature type="region of interest" description="Disordered" evidence="1">
    <location>
        <begin position="1"/>
        <end position="22"/>
    </location>
</feature>
<feature type="transmembrane region" description="Helical" evidence="2">
    <location>
        <begin position="51"/>
        <end position="75"/>
    </location>
</feature>
<feature type="compositionally biased region" description="Low complexity" evidence="1">
    <location>
        <begin position="10"/>
        <end position="22"/>
    </location>
</feature>
<evidence type="ECO:0000313" key="4">
    <source>
        <dbReference type="Proteomes" id="UP000250572"/>
    </source>
</evidence>
<name>A0A315VG00_GAMAF</name>
<protein>
    <recommendedName>
        <fullName evidence="5">Transmembrane protein</fullName>
    </recommendedName>
</protein>
<dbReference type="EMBL" id="NHOQ01001879">
    <property type="protein sequence ID" value="PWA21959.1"/>
    <property type="molecule type" value="Genomic_DNA"/>
</dbReference>
<keyword evidence="2" id="KW-1133">Transmembrane helix</keyword>
<evidence type="ECO:0000313" key="3">
    <source>
        <dbReference type="EMBL" id="PWA21959.1"/>
    </source>
</evidence>
<accession>A0A315VG00</accession>
<keyword evidence="2" id="KW-0812">Transmembrane</keyword>
<feature type="compositionally biased region" description="Basic and acidic residues" evidence="1">
    <location>
        <begin position="101"/>
        <end position="116"/>
    </location>
</feature>